<name>A0AAV8WS94_9CUCU</name>
<reference evidence="1" key="1">
    <citation type="journal article" date="2023" name="Insect Mol. Biol.">
        <title>Genome sequencing provides insights into the evolution of gene families encoding plant cell wall-degrading enzymes in longhorned beetles.</title>
        <authorList>
            <person name="Shin N.R."/>
            <person name="Okamura Y."/>
            <person name="Kirsch R."/>
            <person name="Pauchet Y."/>
        </authorList>
    </citation>
    <scope>NUCLEOTIDE SEQUENCE</scope>
    <source>
        <strain evidence="1">RBIC_L_NR</strain>
    </source>
</reference>
<protein>
    <submittedName>
        <fullName evidence="1">Uncharacterized protein</fullName>
    </submittedName>
</protein>
<dbReference type="PANTHER" id="PTHR33480">
    <property type="entry name" value="SET DOMAIN-CONTAINING PROTEIN-RELATED"/>
    <property type="match status" value="1"/>
</dbReference>
<dbReference type="AlphaFoldDB" id="A0AAV8WS94"/>
<comment type="caution">
    <text evidence="1">The sequence shown here is derived from an EMBL/GenBank/DDBJ whole genome shotgun (WGS) entry which is preliminary data.</text>
</comment>
<proteinExistence type="predicted"/>
<evidence type="ECO:0000313" key="2">
    <source>
        <dbReference type="Proteomes" id="UP001162156"/>
    </source>
</evidence>
<gene>
    <name evidence="1" type="ORF">NQ314_018061</name>
</gene>
<keyword evidence="2" id="KW-1185">Reference proteome</keyword>
<organism evidence="1 2">
    <name type="scientific">Rhamnusium bicolor</name>
    <dbReference type="NCBI Taxonomy" id="1586634"/>
    <lineage>
        <taxon>Eukaryota</taxon>
        <taxon>Metazoa</taxon>
        <taxon>Ecdysozoa</taxon>
        <taxon>Arthropoda</taxon>
        <taxon>Hexapoda</taxon>
        <taxon>Insecta</taxon>
        <taxon>Pterygota</taxon>
        <taxon>Neoptera</taxon>
        <taxon>Endopterygota</taxon>
        <taxon>Coleoptera</taxon>
        <taxon>Polyphaga</taxon>
        <taxon>Cucujiformia</taxon>
        <taxon>Chrysomeloidea</taxon>
        <taxon>Cerambycidae</taxon>
        <taxon>Lepturinae</taxon>
        <taxon>Rhagiini</taxon>
        <taxon>Rhamnusium</taxon>
    </lineage>
</organism>
<accession>A0AAV8WS94</accession>
<dbReference type="PANTHER" id="PTHR33480:SF1">
    <property type="entry name" value="TYR RECOMBINASE DOMAIN-CONTAINING PROTEIN"/>
    <property type="match status" value="1"/>
</dbReference>
<dbReference type="Proteomes" id="UP001162156">
    <property type="component" value="Unassembled WGS sequence"/>
</dbReference>
<dbReference type="EMBL" id="JANEYF010005084">
    <property type="protein sequence ID" value="KAJ8929268.1"/>
    <property type="molecule type" value="Genomic_DNA"/>
</dbReference>
<evidence type="ECO:0000313" key="1">
    <source>
        <dbReference type="EMBL" id="KAJ8929268.1"/>
    </source>
</evidence>
<sequence>MSLKYRNQHHHAMIRTRLRLIGRLLLELKKINISITDFASVFKPNNYDSVLEAINVVAKLNAEENKYKSPSTAFACGTLLKKCGKTYISELIKVQNKERKQEVEDFLKLLEEDYGISINKTVLENQLEHKRQRKLLFQQ</sequence>